<reference evidence="1" key="1">
    <citation type="submission" date="2023-05" db="EMBL/GenBank/DDBJ databases">
        <title>Nepenthes gracilis genome sequencing.</title>
        <authorList>
            <person name="Fukushima K."/>
        </authorList>
    </citation>
    <scope>NUCLEOTIDE SEQUENCE</scope>
    <source>
        <strain evidence="1">SING2019-196</strain>
    </source>
</reference>
<dbReference type="AlphaFoldDB" id="A0AAD3THA1"/>
<organism evidence="1 2">
    <name type="scientific">Nepenthes gracilis</name>
    <name type="common">Slender pitcher plant</name>
    <dbReference type="NCBI Taxonomy" id="150966"/>
    <lineage>
        <taxon>Eukaryota</taxon>
        <taxon>Viridiplantae</taxon>
        <taxon>Streptophyta</taxon>
        <taxon>Embryophyta</taxon>
        <taxon>Tracheophyta</taxon>
        <taxon>Spermatophyta</taxon>
        <taxon>Magnoliopsida</taxon>
        <taxon>eudicotyledons</taxon>
        <taxon>Gunneridae</taxon>
        <taxon>Pentapetalae</taxon>
        <taxon>Caryophyllales</taxon>
        <taxon>Nepenthaceae</taxon>
        <taxon>Nepenthes</taxon>
    </lineage>
</organism>
<keyword evidence="2" id="KW-1185">Reference proteome</keyword>
<accession>A0AAD3THA1</accession>
<sequence>MLLFDLGEGSRPDVDFVEVFEPLGSAVAECLSGLRLGFFGTCCILLASSAGCGPWFCGFSTVHLNRDCGMLSHLDGSEVASSADCSP</sequence>
<dbReference type="Proteomes" id="UP001279734">
    <property type="component" value="Unassembled WGS sequence"/>
</dbReference>
<dbReference type="EMBL" id="BSYO01000035">
    <property type="protein sequence ID" value="GMH29059.1"/>
    <property type="molecule type" value="Genomic_DNA"/>
</dbReference>
<protein>
    <submittedName>
        <fullName evidence="1">Uncharacterized protein</fullName>
    </submittedName>
</protein>
<proteinExistence type="predicted"/>
<evidence type="ECO:0000313" key="2">
    <source>
        <dbReference type="Proteomes" id="UP001279734"/>
    </source>
</evidence>
<comment type="caution">
    <text evidence="1">The sequence shown here is derived from an EMBL/GenBank/DDBJ whole genome shotgun (WGS) entry which is preliminary data.</text>
</comment>
<evidence type="ECO:0000313" key="1">
    <source>
        <dbReference type="EMBL" id="GMH29059.1"/>
    </source>
</evidence>
<gene>
    <name evidence="1" type="ORF">Nepgr_030902</name>
</gene>
<name>A0AAD3THA1_NEPGR</name>